<dbReference type="PANTHER" id="PTHR34149">
    <property type="entry name" value="PROTEIN CBG11905-RELATED"/>
    <property type="match status" value="1"/>
</dbReference>
<dbReference type="AlphaFoldDB" id="W2TZ60"/>
<evidence type="ECO:0000256" key="1">
    <source>
        <dbReference type="SAM" id="Phobius"/>
    </source>
</evidence>
<dbReference type="PANTHER" id="PTHR34149:SF2">
    <property type="entry name" value="PROTEIN CBG11905"/>
    <property type="match status" value="1"/>
</dbReference>
<name>W2TZ60_NECAM</name>
<dbReference type="KEGG" id="nai:NECAME_16391"/>
<gene>
    <name evidence="2" type="ORF">NECAME_16391</name>
</gene>
<evidence type="ECO:0000313" key="2">
    <source>
        <dbReference type="EMBL" id="ETN86351.1"/>
    </source>
</evidence>
<evidence type="ECO:0000313" key="3">
    <source>
        <dbReference type="Proteomes" id="UP000053676"/>
    </source>
</evidence>
<keyword evidence="1" id="KW-0472">Membrane</keyword>
<sequence>MSSTYTTFHQSFASLFCAQLTNLYRMFVKLCLTAIVGIAFAADLQQETKNAVNEVTTTKDGDLFCPVPIVGTRCPDSSVFHYYKCCGDLNKDCCFNLQRACNLLLHDEKQSDRMSAEISDRLPALMRIEPSSTSTRSIFVDDDSLANHQTWVIVVLAVIAVIFLASFVLSICRCLFCRR</sequence>
<reference evidence="3" key="1">
    <citation type="journal article" date="2014" name="Nat. Genet.">
        <title>Genome of the human hookworm Necator americanus.</title>
        <authorList>
            <person name="Tang Y.T."/>
            <person name="Gao X."/>
            <person name="Rosa B.A."/>
            <person name="Abubucker S."/>
            <person name="Hallsworth-Pepin K."/>
            <person name="Martin J."/>
            <person name="Tyagi R."/>
            <person name="Heizer E."/>
            <person name="Zhang X."/>
            <person name="Bhonagiri-Palsikar V."/>
            <person name="Minx P."/>
            <person name="Warren W.C."/>
            <person name="Wang Q."/>
            <person name="Zhan B."/>
            <person name="Hotez P.J."/>
            <person name="Sternberg P.W."/>
            <person name="Dougall A."/>
            <person name="Gaze S.T."/>
            <person name="Mulvenna J."/>
            <person name="Sotillo J."/>
            <person name="Ranganathan S."/>
            <person name="Rabelo E.M."/>
            <person name="Wilson R.K."/>
            <person name="Felgner P.L."/>
            <person name="Bethony J."/>
            <person name="Hawdon J.M."/>
            <person name="Gasser R.B."/>
            <person name="Loukas A."/>
            <person name="Mitreva M."/>
        </authorList>
    </citation>
    <scope>NUCLEOTIDE SEQUENCE [LARGE SCALE GENOMIC DNA]</scope>
</reference>
<feature type="transmembrane region" description="Helical" evidence="1">
    <location>
        <begin position="151"/>
        <end position="176"/>
    </location>
</feature>
<dbReference type="Proteomes" id="UP000053676">
    <property type="component" value="Unassembled WGS sequence"/>
</dbReference>
<keyword evidence="1" id="KW-1133">Transmembrane helix</keyword>
<protein>
    <submittedName>
        <fullName evidence="2">Uncharacterized protein</fullName>
    </submittedName>
</protein>
<dbReference type="InterPro" id="IPR022559">
    <property type="entry name" value="SUP-1-like"/>
</dbReference>
<keyword evidence="3" id="KW-1185">Reference proteome</keyword>
<accession>W2TZ60</accession>
<dbReference type="OrthoDB" id="5874082at2759"/>
<proteinExistence type="predicted"/>
<keyword evidence="1" id="KW-0812">Transmembrane</keyword>
<dbReference type="Pfam" id="PF10853">
    <property type="entry name" value="DUF2650"/>
    <property type="match status" value="1"/>
</dbReference>
<organism evidence="2 3">
    <name type="scientific">Necator americanus</name>
    <name type="common">Human hookworm</name>
    <dbReference type="NCBI Taxonomy" id="51031"/>
    <lineage>
        <taxon>Eukaryota</taxon>
        <taxon>Metazoa</taxon>
        <taxon>Ecdysozoa</taxon>
        <taxon>Nematoda</taxon>
        <taxon>Chromadorea</taxon>
        <taxon>Rhabditida</taxon>
        <taxon>Rhabditina</taxon>
        <taxon>Rhabditomorpha</taxon>
        <taxon>Strongyloidea</taxon>
        <taxon>Ancylostomatidae</taxon>
        <taxon>Bunostominae</taxon>
        <taxon>Necator</taxon>
    </lineage>
</organism>
<dbReference type="EMBL" id="KI657568">
    <property type="protein sequence ID" value="ETN86351.1"/>
    <property type="molecule type" value="Genomic_DNA"/>
</dbReference>